<reference evidence="1" key="1">
    <citation type="submission" date="2020-12" db="EMBL/GenBank/DDBJ databases">
        <title>Metabolic potential, ecology and presence of endohyphal bacteria is reflected in genomic diversity of Mucoromycotina.</title>
        <authorList>
            <person name="Muszewska A."/>
            <person name="Okrasinska A."/>
            <person name="Steczkiewicz K."/>
            <person name="Drgas O."/>
            <person name="Orlowska M."/>
            <person name="Perlinska-Lenart U."/>
            <person name="Aleksandrzak-Piekarczyk T."/>
            <person name="Szatraj K."/>
            <person name="Zielenkiewicz U."/>
            <person name="Pilsyk S."/>
            <person name="Malc E."/>
            <person name="Mieczkowski P."/>
            <person name="Kruszewska J.S."/>
            <person name="Biernat P."/>
            <person name="Pawlowska J."/>
        </authorList>
    </citation>
    <scope>NUCLEOTIDE SEQUENCE</scope>
    <source>
        <strain evidence="1">CBS 226.32</strain>
    </source>
</reference>
<protein>
    <submittedName>
        <fullName evidence="1">Uncharacterized protein</fullName>
    </submittedName>
</protein>
<evidence type="ECO:0000313" key="2">
    <source>
        <dbReference type="Proteomes" id="UP000650833"/>
    </source>
</evidence>
<dbReference type="EMBL" id="JAEPRC010000967">
    <property type="protein sequence ID" value="KAG2190447.1"/>
    <property type="molecule type" value="Genomic_DNA"/>
</dbReference>
<organism evidence="1 2">
    <name type="scientific">Mucor plumbeus</name>
    <dbReference type="NCBI Taxonomy" id="97098"/>
    <lineage>
        <taxon>Eukaryota</taxon>
        <taxon>Fungi</taxon>
        <taxon>Fungi incertae sedis</taxon>
        <taxon>Mucoromycota</taxon>
        <taxon>Mucoromycotina</taxon>
        <taxon>Mucoromycetes</taxon>
        <taxon>Mucorales</taxon>
        <taxon>Mucorineae</taxon>
        <taxon>Mucoraceae</taxon>
        <taxon>Mucor</taxon>
    </lineage>
</organism>
<dbReference type="AlphaFoldDB" id="A0A8H7UQK2"/>
<sequence>MNRSIKNYITENGDNRQQLIELDFHGESIIRKQHQQQQLKTQTITIEMEAPLPSVHVPQTISLTNLKKKKTYVQCQHCSQCVYTKISHTP</sequence>
<gene>
    <name evidence="1" type="ORF">INT46_008106</name>
</gene>
<keyword evidence="2" id="KW-1185">Reference proteome</keyword>
<feature type="non-terminal residue" evidence="1">
    <location>
        <position position="90"/>
    </location>
</feature>
<evidence type="ECO:0000313" key="1">
    <source>
        <dbReference type="EMBL" id="KAG2190447.1"/>
    </source>
</evidence>
<accession>A0A8H7UQK2</accession>
<proteinExistence type="predicted"/>
<name>A0A8H7UQK2_9FUNG</name>
<comment type="caution">
    <text evidence="1">The sequence shown here is derived from an EMBL/GenBank/DDBJ whole genome shotgun (WGS) entry which is preliminary data.</text>
</comment>
<dbReference type="Proteomes" id="UP000650833">
    <property type="component" value="Unassembled WGS sequence"/>
</dbReference>
<dbReference type="OrthoDB" id="10525503at2759"/>